<evidence type="ECO:0000256" key="1">
    <source>
        <dbReference type="ARBA" id="ARBA00005254"/>
    </source>
</evidence>
<comment type="caution">
    <text evidence="4">The sequence shown here is derived from an EMBL/GenBank/DDBJ whole genome shotgun (WGS) entry which is preliminary data.</text>
</comment>
<dbReference type="GO" id="GO:0016829">
    <property type="term" value="F:lyase activity"/>
    <property type="evidence" value="ECO:0007669"/>
    <property type="project" value="UniProtKB-KW"/>
</dbReference>
<dbReference type="RefSeq" id="WP_188763659.1">
    <property type="nucleotide sequence ID" value="NZ_BMJM01000011.1"/>
</dbReference>
<dbReference type="PANTHER" id="PTHR11941">
    <property type="entry name" value="ENOYL-COA HYDRATASE-RELATED"/>
    <property type="match status" value="1"/>
</dbReference>
<reference evidence="4" key="1">
    <citation type="journal article" date="2014" name="Int. J. Syst. Evol. Microbiol.">
        <title>Complete genome sequence of Corynebacterium casei LMG S-19264T (=DSM 44701T), isolated from a smear-ripened cheese.</title>
        <authorList>
            <consortium name="US DOE Joint Genome Institute (JGI-PGF)"/>
            <person name="Walter F."/>
            <person name="Albersmeier A."/>
            <person name="Kalinowski J."/>
            <person name="Ruckert C."/>
        </authorList>
    </citation>
    <scope>NUCLEOTIDE SEQUENCE</scope>
    <source>
        <strain evidence="4">CGMCC 1.15519</strain>
    </source>
</reference>
<sequence length="274" mass="28772">MGDTIFSGLELATVSTDSPAPGLARLTLNRPAAMNAYSFAMTQELLAGIAAFRDDDALKVLILTGAGERAFCTGGDVSGGDGHGFAEAPMGHGREMREGMQAVVLALRRLDKPSIAMVRGFAVAGGLALALACDFRLAAASARLGDTSNKVGLLPDEGGAWLFPRAMGHDRALKMVLLSEIYGAEEAARLGLVTEVVADGLLEARTLEFAAALATRAPLAVRLSKMMMARAGSMTLEESLVDAQMAVMVTNPSGDVREGVKAFFEKRPPKFEGR</sequence>
<dbReference type="Gene3D" id="1.10.12.10">
    <property type="entry name" value="Lyase 2-enoyl-coa Hydratase, Chain A, domain 2"/>
    <property type="match status" value="1"/>
</dbReference>
<protein>
    <submittedName>
        <fullName evidence="4">Enoyl-CoA hydratase</fullName>
    </submittedName>
</protein>
<dbReference type="AlphaFoldDB" id="A0A917EAG9"/>
<dbReference type="InterPro" id="IPR018376">
    <property type="entry name" value="Enoyl-CoA_hyd/isom_CS"/>
</dbReference>
<name>A0A917EAG9_9SPHN</name>
<keyword evidence="2" id="KW-0456">Lyase</keyword>
<dbReference type="SUPFAM" id="SSF52096">
    <property type="entry name" value="ClpP/crotonase"/>
    <property type="match status" value="1"/>
</dbReference>
<dbReference type="CDD" id="cd06558">
    <property type="entry name" value="crotonase-like"/>
    <property type="match status" value="1"/>
</dbReference>
<keyword evidence="5" id="KW-1185">Reference proteome</keyword>
<reference evidence="4" key="2">
    <citation type="submission" date="2020-09" db="EMBL/GenBank/DDBJ databases">
        <authorList>
            <person name="Sun Q."/>
            <person name="Zhou Y."/>
        </authorList>
    </citation>
    <scope>NUCLEOTIDE SEQUENCE</scope>
    <source>
        <strain evidence="4">CGMCC 1.15519</strain>
    </source>
</reference>
<comment type="similarity">
    <text evidence="1 3">Belongs to the enoyl-CoA hydratase/isomerase family.</text>
</comment>
<dbReference type="GO" id="GO:0006635">
    <property type="term" value="P:fatty acid beta-oxidation"/>
    <property type="evidence" value="ECO:0007669"/>
    <property type="project" value="TreeGrafter"/>
</dbReference>
<dbReference type="InterPro" id="IPR029045">
    <property type="entry name" value="ClpP/crotonase-like_dom_sf"/>
</dbReference>
<evidence type="ECO:0000313" key="5">
    <source>
        <dbReference type="Proteomes" id="UP000635071"/>
    </source>
</evidence>
<evidence type="ECO:0000256" key="2">
    <source>
        <dbReference type="ARBA" id="ARBA00023239"/>
    </source>
</evidence>
<dbReference type="InterPro" id="IPR001753">
    <property type="entry name" value="Enoyl-CoA_hydra/iso"/>
</dbReference>
<gene>
    <name evidence="4" type="ORF">GCM10011529_27300</name>
</gene>
<accession>A0A917EAG9</accession>
<dbReference type="Gene3D" id="3.90.226.10">
    <property type="entry name" value="2-enoyl-CoA Hydratase, Chain A, domain 1"/>
    <property type="match status" value="1"/>
</dbReference>
<evidence type="ECO:0000313" key="4">
    <source>
        <dbReference type="EMBL" id="GGE19302.1"/>
    </source>
</evidence>
<dbReference type="InterPro" id="IPR014748">
    <property type="entry name" value="Enoyl-CoA_hydra_C"/>
</dbReference>
<dbReference type="PROSITE" id="PS00166">
    <property type="entry name" value="ENOYL_COA_HYDRATASE"/>
    <property type="match status" value="1"/>
</dbReference>
<dbReference type="PANTHER" id="PTHR11941:SF54">
    <property type="entry name" value="ENOYL-COA HYDRATASE, MITOCHONDRIAL"/>
    <property type="match status" value="1"/>
</dbReference>
<organism evidence="4 5">
    <name type="scientific">Sandarakinorhabdus glacialis</name>
    <dbReference type="NCBI Taxonomy" id="1614636"/>
    <lineage>
        <taxon>Bacteria</taxon>
        <taxon>Pseudomonadati</taxon>
        <taxon>Pseudomonadota</taxon>
        <taxon>Alphaproteobacteria</taxon>
        <taxon>Sphingomonadales</taxon>
        <taxon>Sphingosinicellaceae</taxon>
        <taxon>Sandarakinorhabdus</taxon>
    </lineage>
</organism>
<dbReference type="Proteomes" id="UP000635071">
    <property type="component" value="Unassembled WGS sequence"/>
</dbReference>
<proteinExistence type="inferred from homology"/>
<evidence type="ECO:0000256" key="3">
    <source>
        <dbReference type="RuleBase" id="RU003707"/>
    </source>
</evidence>
<dbReference type="EMBL" id="BMJM01000011">
    <property type="protein sequence ID" value="GGE19302.1"/>
    <property type="molecule type" value="Genomic_DNA"/>
</dbReference>
<dbReference type="Pfam" id="PF00378">
    <property type="entry name" value="ECH_1"/>
    <property type="match status" value="1"/>
</dbReference>